<dbReference type="PANTHER" id="PTHR46499">
    <property type="entry name" value="QUEUINE TRNA-RIBOSYLTRANSFERASE"/>
    <property type="match status" value="1"/>
</dbReference>
<dbReference type="STRING" id="1797542.A3J59_01495"/>
<dbReference type="PANTHER" id="PTHR46499:SF1">
    <property type="entry name" value="QUEUINE TRNA-RIBOSYLTRANSFERASE"/>
    <property type="match status" value="1"/>
</dbReference>
<dbReference type="InterPro" id="IPR002616">
    <property type="entry name" value="tRNA_ribo_trans-like"/>
</dbReference>
<comment type="pathway">
    <text evidence="4">tRNA modification; tRNA-queuosine biosynthesis.</text>
</comment>
<evidence type="ECO:0000256" key="1">
    <source>
        <dbReference type="ARBA" id="ARBA00022676"/>
    </source>
</evidence>
<dbReference type="GO" id="GO:0008479">
    <property type="term" value="F:tRNA-guanosine(34) queuine transglycosylase activity"/>
    <property type="evidence" value="ECO:0007669"/>
    <property type="project" value="UniProtKB-UniRule"/>
</dbReference>
<dbReference type="Proteomes" id="UP000177310">
    <property type="component" value="Unassembled WGS sequence"/>
</dbReference>
<comment type="function">
    <text evidence="4">Catalyzes the base-exchange of a guanine (G) residue with the queuine precursor 7-aminomethyl-7-deazaguanine (PreQ1) at position 34 (anticodon wobble position) in tRNAs with GU(N) anticodons (tRNA-Asp, -Asn, -His and -Tyr). Catalysis occurs through a double-displacement mechanism. The nucleophile active site attacks the C1' of nucleotide 34 to detach the guanine base from the RNA, forming a covalent enzyme-RNA intermediate. The proton acceptor active site deprotonates the incoming PreQ1, allowing a nucleophilic attack on the C1' of the ribose to form the product. After dissociation, two additional enzymatic reactions on the tRNA convert PreQ1 to queuine (Q), resulting in the hypermodified nucleoside queuosine (7-(((4,5-cis-dihydroxy-2-cyclopenten-1-yl)amino)methyl)-7-deazaguanosine).</text>
</comment>
<dbReference type="GO" id="GO:0008616">
    <property type="term" value="P:tRNA queuosine(34) biosynthetic process"/>
    <property type="evidence" value="ECO:0007669"/>
    <property type="project" value="UniProtKB-UniRule"/>
</dbReference>
<feature type="binding site" evidence="4">
    <location>
        <begin position="90"/>
        <end position="94"/>
    </location>
    <ligand>
        <name>substrate</name>
    </ligand>
</feature>
<name>A0A1G1YCU4_9BACT</name>
<evidence type="ECO:0000256" key="4">
    <source>
        <dbReference type="HAMAP-Rule" id="MF_00168"/>
    </source>
</evidence>
<keyword evidence="1 4" id="KW-0328">Glycosyltransferase</keyword>
<dbReference type="UniPathway" id="UPA00392"/>
<dbReference type="SUPFAM" id="SSF51713">
    <property type="entry name" value="tRNA-guanine transglycosylase"/>
    <property type="match status" value="1"/>
</dbReference>
<dbReference type="NCBIfam" id="TIGR00449">
    <property type="entry name" value="tgt_general"/>
    <property type="match status" value="1"/>
</dbReference>
<gene>
    <name evidence="4" type="primary">tgt</name>
    <name evidence="6" type="ORF">A3J59_01495</name>
</gene>
<evidence type="ECO:0000313" key="7">
    <source>
        <dbReference type="Proteomes" id="UP000177310"/>
    </source>
</evidence>
<feature type="region of interest" description="RNA binding" evidence="4">
    <location>
        <begin position="246"/>
        <end position="252"/>
    </location>
</feature>
<accession>A0A1G1YCU4</accession>
<reference evidence="6 7" key="1">
    <citation type="journal article" date="2016" name="Nat. Commun.">
        <title>Thousands of microbial genomes shed light on interconnected biogeochemical processes in an aquifer system.</title>
        <authorList>
            <person name="Anantharaman K."/>
            <person name="Brown C.T."/>
            <person name="Hug L.A."/>
            <person name="Sharon I."/>
            <person name="Castelle C.J."/>
            <person name="Probst A.J."/>
            <person name="Thomas B.C."/>
            <person name="Singh A."/>
            <person name="Wilkins M.J."/>
            <person name="Karaoz U."/>
            <person name="Brodie E.L."/>
            <person name="Williams K.H."/>
            <person name="Hubbard S.S."/>
            <person name="Banfield J.F."/>
        </authorList>
    </citation>
    <scope>NUCLEOTIDE SEQUENCE [LARGE SCALE GENOMIC DNA]</scope>
</reference>
<dbReference type="GO" id="GO:0005829">
    <property type="term" value="C:cytosol"/>
    <property type="evidence" value="ECO:0007669"/>
    <property type="project" value="TreeGrafter"/>
</dbReference>
<evidence type="ECO:0000313" key="6">
    <source>
        <dbReference type="EMBL" id="OGY50061.1"/>
    </source>
</evidence>
<comment type="subunit">
    <text evidence="4">Homodimer. Within each dimer, one monomer is responsible for RNA recognition and catalysis, while the other monomer binds to the replacement base PreQ1.</text>
</comment>
<evidence type="ECO:0000256" key="2">
    <source>
        <dbReference type="ARBA" id="ARBA00022679"/>
    </source>
</evidence>
<feature type="active site" description="Nucleophile" evidence="4">
    <location>
        <position position="265"/>
    </location>
</feature>
<dbReference type="NCBIfam" id="TIGR00430">
    <property type="entry name" value="Q_tRNA_tgt"/>
    <property type="match status" value="1"/>
</dbReference>
<dbReference type="Gene3D" id="3.20.20.105">
    <property type="entry name" value="Queuine tRNA-ribosyltransferase-like"/>
    <property type="match status" value="1"/>
</dbReference>
<feature type="domain" description="tRNA-guanine(15) transglycosylase-like" evidence="5">
    <location>
        <begin position="12"/>
        <end position="379"/>
    </location>
</feature>
<feature type="binding site" evidence="4">
    <location>
        <position position="188"/>
    </location>
    <ligand>
        <name>substrate</name>
    </ligand>
</feature>
<proteinExistence type="inferred from homology"/>
<feature type="binding site" evidence="4">
    <location>
        <position position="144"/>
    </location>
    <ligand>
        <name>substrate</name>
    </ligand>
</feature>
<dbReference type="Pfam" id="PF01702">
    <property type="entry name" value="TGT"/>
    <property type="match status" value="1"/>
</dbReference>
<feature type="region of interest" description="RNA binding; important for wobble base 34 recognition" evidence="4">
    <location>
        <begin position="270"/>
        <end position="274"/>
    </location>
</feature>
<dbReference type="HAMAP" id="MF_00168">
    <property type="entry name" value="Q_tRNA_Tgt"/>
    <property type="match status" value="1"/>
</dbReference>
<comment type="similarity">
    <text evidence="4">Belongs to the queuine tRNA-ribosyltransferase family.</text>
</comment>
<keyword evidence="2 4" id="KW-0808">Transferase</keyword>
<dbReference type="InterPro" id="IPR036511">
    <property type="entry name" value="TGT-like_sf"/>
</dbReference>
<comment type="caution">
    <text evidence="4">Lacks conserved residue(s) required for the propagation of feature annotation.</text>
</comment>
<keyword evidence="3 4" id="KW-0819">tRNA processing</keyword>
<organism evidence="6 7">
    <name type="scientific">Candidatus Buchananbacteria bacterium RIFCSPHIGHO2_02_FULL_56_16</name>
    <dbReference type="NCBI Taxonomy" id="1797542"/>
    <lineage>
        <taxon>Bacteria</taxon>
        <taxon>Candidatus Buchananiibacteriota</taxon>
    </lineage>
</organism>
<dbReference type="AlphaFoldDB" id="A0A1G1YCU4"/>
<keyword evidence="4" id="KW-0671">Queuosine biosynthesis</keyword>
<feature type="binding site" evidence="4">
    <location>
        <position position="215"/>
    </location>
    <ligand>
        <name>substrate</name>
    </ligand>
</feature>
<protein>
    <recommendedName>
        <fullName evidence="4">Queuine tRNA-ribosyltransferase</fullName>
        <ecNumber evidence="4">2.4.2.29</ecNumber>
    </recommendedName>
    <alternativeName>
        <fullName evidence="4">Guanine insertion enzyme</fullName>
    </alternativeName>
    <alternativeName>
        <fullName evidence="4">tRNA-guanine transglycosylase</fullName>
    </alternativeName>
</protein>
<feature type="active site" description="Proton acceptor" evidence="4">
    <location>
        <position position="90"/>
    </location>
</feature>
<dbReference type="EMBL" id="MHIL01000036">
    <property type="protein sequence ID" value="OGY50061.1"/>
    <property type="molecule type" value="Genomic_DNA"/>
</dbReference>
<sequence>MFQVIKKSKKSNARLTKLTTAHGTIAGPFFMPLATRGAVKHLSTDELADLGAQILLANTYHLLLRPGPGLLQRYRGLHQFMNWHGPILTDSGGFQVFSLGAYRKITEDGVAFSDPQNGNRYFLSPEKAIGIQRAIGSDIAMVLDECPAYPCTKTYAGRSLELTSRWAARCKKEHQKKKGTQLLFGIVQGSVFKSLRVASARQLTAIGFDGYAIGGVAVGEPRKKMVQVLNWTVPELPENKPRYLMGVGRPEEIVAAVRQGIDMFDCVIPTREARHGRLYVWNYLERGRREPLLSPRSEQRLRPSRLLKGEFYKTINITQAKFAKDLSPINHTNLKQYSRAYLHHLFKTNEPLGMRLATLHNLECYLVLMQRIRTSINQGVL</sequence>
<comment type="caution">
    <text evidence="6">The sequence shown here is derived from an EMBL/GenBank/DDBJ whole genome shotgun (WGS) entry which is preliminary data.</text>
</comment>
<dbReference type="EC" id="2.4.2.29" evidence="4"/>
<comment type="catalytic activity">
    <reaction evidence="4">
        <text>7-aminomethyl-7-carbaguanine + guanosine(34) in tRNA = 7-aminomethyl-7-carbaguanosine(34) in tRNA + guanine</text>
        <dbReference type="Rhea" id="RHEA:24104"/>
        <dbReference type="Rhea" id="RHEA-COMP:10341"/>
        <dbReference type="Rhea" id="RHEA-COMP:10342"/>
        <dbReference type="ChEBI" id="CHEBI:16235"/>
        <dbReference type="ChEBI" id="CHEBI:58703"/>
        <dbReference type="ChEBI" id="CHEBI:74269"/>
        <dbReference type="ChEBI" id="CHEBI:82833"/>
        <dbReference type="EC" id="2.4.2.29"/>
    </reaction>
</comment>
<evidence type="ECO:0000256" key="3">
    <source>
        <dbReference type="ARBA" id="ARBA00022694"/>
    </source>
</evidence>
<dbReference type="InterPro" id="IPR004803">
    <property type="entry name" value="TGT"/>
</dbReference>
<evidence type="ECO:0000259" key="5">
    <source>
        <dbReference type="Pfam" id="PF01702"/>
    </source>
</evidence>
<dbReference type="InterPro" id="IPR050076">
    <property type="entry name" value="ArchSynthase1/Queuine_TRR"/>
</dbReference>